<evidence type="ECO:0000256" key="2">
    <source>
        <dbReference type="ARBA" id="ARBA00022734"/>
    </source>
</evidence>
<dbReference type="Proteomes" id="UP000001811">
    <property type="component" value="Unplaced"/>
</dbReference>
<dbReference type="GO" id="GO:0005615">
    <property type="term" value="C:extracellular space"/>
    <property type="evidence" value="ECO:0007669"/>
    <property type="project" value="TreeGrafter"/>
</dbReference>
<protein>
    <recommendedName>
        <fullName evidence="4">Jacalin-type lectin domain-containing protein</fullName>
    </recommendedName>
</protein>
<organism evidence="5 6">
    <name type="scientific">Oryctolagus cuniculus</name>
    <name type="common">Rabbit</name>
    <dbReference type="NCBI Taxonomy" id="9986"/>
    <lineage>
        <taxon>Eukaryota</taxon>
        <taxon>Metazoa</taxon>
        <taxon>Chordata</taxon>
        <taxon>Craniata</taxon>
        <taxon>Vertebrata</taxon>
        <taxon>Euteleostomi</taxon>
        <taxon>Mammalia</taxon>
        <taxon>Eutheria</taxon>
        <taxon>Euarchontoglires</taxon>
        <taxon>Glires</taxon>
        <taxon>Lagomorpha</taxon>
        <taxon>Leporidae</taxon>
        <taxon>Oryctolagus</taxon>
    </lineage>
</organism>
<evidence type="ECO:0000256" key="1">
    <source>
        <dbReference type="ARBA" id="ARBA00022729"/>
    </source>
</evidence>
<dbReference type="InParanoid" id="G1U8R8"/>
<keyword evidence="1" id="KW-0732">Signal</keyword>
<reference evidence="5" key="3">
    <citation type="submission" date="2025-09" db="UniProtKB">
        <authorList>
            <consortium name="Ensembl"/>
        </authorList>
    </citation>
    <scope>IDENTIFICATION</scope>
    <source>
        <strain evidence="5">Thorbecke</strain>
    </source>
</reference>
<dbReference type="Bgee" id="ENSOCUG00000026308">
    <property type="expression patterns" value="Expressed in prefrontal cortex and 1 other cell type or tissue"/>
</dbReference>
<dbReference type="SMR" id="G1U8R8"/>
<reference evidence="5 6" key="1">
    <citation type="journal article" date="2011" name="Nature">
        <title>A high-resolution map of human evolutionary constraint using 29 mammals.</title>
        <authorList>
            <person name="Lindblad-Toh K."/>
            <person name="Garber M."/>
            <person name="Zuk O."/>
            <person name="Lin M.F."/>
            <person name="Parker B.J."/>
            <person name="Washietl S."/>
            <person name="Kheradpour P."/>
            <person name="Ernst J."/>
            <person name="Jordan G."/>
            <person name="Mauceli E."/>
            <person name="Ward L.D."/>
            <person name="Lowe C.B."/>
            <person name="Holloway A.K."/>
            <person name="Clamp M."/>
            <person name="Gnerre S."/>
            <person name="Alfoldi J."/>
            <person name="Beal K."/>
            <person name="Chang J."/>
            <person name="Clawson H."/>
            <person name="Cuff J."/>
            <person name="Di Palma F."/>
            <person name="Fitzgerald S."/>
            <person name="Flicek P."/>
            <person name="Guttman M."/>
            <person name="Hubisz M.J."/>
            <person name="Jaffe D.B."/>
            <person name="Jungreis I."/>
            <person name="Kent W.J."/>
            <person name="Kostka D."/>
            <person name="Lara M."/>
            <person name="Martins A.L."/>
            <person name="Massingham T."/>
            <person name="Moltke I."/>
            <person name="Raney B.J."/>
            <person name="Rasmussen M.D."/>
            <person name="Robinson J."/>
            <person name="Stark A."/>
            <person name="Vilella A.J."/>
            <person name="Wen J."/>
            <person name="Xie X."/>
            <person name="Zody M.C."/>
            <person name="Baldwin J."/>
            <person name="Bloom T."/>
            <person name="Chin C.W."/>
            <person name="Heiman D."/>
            <person name="Nicol R."/>
            <person name="Nusbaum C."/>
            <person name="Young S."/>
            <person name="Wilkinson J."/>
            <person name="Worley K.C."/>
            <person name="Kovar C.L."/>
            <person name="Muzny D.M."/>
            <person name="Gibbs R.A."/>
            <person name="Cree A."/>
            <person name="Dihn H.H."/>
            <person name="Fowler G."/>
            <person name="Jhangiani S."/>
            <person name="Joshi V."/>
            <person name="Lee S."/>
            <person name="Lewis L.R."/>
            <person name="Nazareth L.V."/>
            <person name="Okwuonu G."/>
            <person name="Santibanez J."/>
            <person name="Warren W.C."/>
            <person name="Mardis E.R."/>
            <person name="Weinstock G.M."/>
            <person name="Wilson R.K."/>
            <person name="Delehaunty K."/>
            <person name="Dooling D."/>
            <person name="Fronik C."/>
            <person name="Fulton L."/>
            <person name="Fulton B."/>
            <person name="Graves T."/>
            <person name="Minx P."/>
            <person name="Sodergren E."/>
            <person name="Birney E."/>
            <person name="Margulies E.H."/>
            <person name="Herrero J."/>
            <person name="Green E.D."/>
            <person name="Haussler D."/>
            <person name="Siepel A."/>
            <person name="Goldman N."/>
            <person name="Pollard K.S."/>
            <person name="Pedersen J.S."/>
            <person name="Lander E.S."/>
            <person name="Kellis M."/>
        </authorList>
    </citation>
    <scope>NUCLEOTIDE SEQUENCE [LARGE SCALE GENOMIC DNA]</scope>
    <source>
        <strain evidence="6">Thorbecke</strain>
    </source>
</reference>
<dbReference type="HOGENOM" id="CLU_102990_1_0_1"/>
<proteinExistence type="predicted"/>
<reference evidence="5" key="2">
    <citation type="submission" date="2025-08" db="UniProtKB">
        <authorList>
            <consortium name="Ensembl"/>
        </authorList>
    </citation>
    <scope>IDENTIFICATION</scope>
    <source>
        <strain evidence="5">Thorbecke</strain>
    </source>
</reference>
<dbReference type="Gene3D" id="2.100.10.30">
    <property type="entry name" value="Jacalin-like lectin domain"/>
    <property type="match status" value="1"/>
</dbReference>
<dbReference type="STRING" id="9986.ENSOCUP00000025835"/>
<dbReference type="SUPFAM" id="SSF51101">
    <property type="entry name" value="Mannose-binding lectins"/>
    <property type="match status" value="1"/>
</dbReference>
<dbReference type="PANTHER" id="PTHR33589:SF1">
    <property type="entry name" value="ZYMOGEN GRANULE PROTEIN 16 HOMOLOG B"/>
    <property type="match status" value="1"/>
</dbReference>
<evidence type="ECO:0000256" key="3">
    <source>
        <dbReference type="SAM" id="MobiDB-lite"/>
    </source>
</evidence>
<dbReference type="InterPro" id="IPR001229">
    <property type="entry name" value="Jacalin-like_lectin_dom"/>
</dbReference>
<dbReference type="GeneTree" id="ENSGT00940000163143"/>
<feature type="region of interest" description="Disordered" evidence="3">
    <location>
        <begin position="1"/>
        <end position="31"/>
    </location>
</feature>
<sequence length="163" mass="17976">RMGVSRLEETLGAGGGRTESEPREAEPCAARPAPGPALGDFLSPSIQVKVGWVWDAVYGTTGWKTQELILQPEEHITSVQGQYLLKIWRLTLCTNHSRCVEFGKAAGKPFSALPTEDGQVLKGIFGFLASPGFKGLGFRWDYLLERDYLQRERNLPSTGSLPR</sequence>
<dbReference type="AlphaFoldDB" id="G1U8R8"/>
<dbReference type="eggNOG" id="ENOG502SWMW">
    <property type="taxonomic scope" value="Eukaryota"/>
</dbReference>
<feature type="domain" description="Jacalin-type lectin" evidence="4">
    <location>
        <begin position="35"/>
        <end position="142"/>
    </location>
</feature>
<dbReference type="Pfam" id="PF01419">
    <property type="entry name" value="Jacalin"/>
    <property type="match status" value="1"/>
</dbReference>
<keyword evidence="2" id="KW-0430">Lectin</keyword>
<dbReference type="GO" id="GO:0030246">
    <property type="term" value="F:carbohydrate binding"/>
    <property type="evidence" value="ECO:0007669"/>
    <property type="project" value="UniProtKB-KW"/>
</dbReference>
<dbReference type="InterPro" id="IPR052321">
    <property type="entry name" value="PolyBind_ProtTraffic"/>
</dbReference>
<accession>G1U8R8</accession>
<dbReference type="SMART" id="SM00915">
    <property type="entry name" value="Jacalin"/>
    <property type="match status" value="1"/>
</dbReference>
<keyword evidence="6" id="KW-1185">Reference proteome</keyword>
<dbReference type="InterPro" id="IPR036404">
    <property type="entry name" value="Jacalin-like_lectin_dom_sf"/>
</dbReference>
<name>G1U8R8_RABIT</name>
<dbReference type="PANTHER" id="PTHR33589">
    <property type="entry name" value="OS11G0524900 PROTEIN"/>
    <property type="match status" value="1"/>
</dbReference>
<evidence type="ECO:0000313" key="5">
    <source>
        <dbReference type="Ensembl" id="ENSOCUP00000025835.2"/>
    </source>
</evidence>
<evidence type="ECO:0000259" key="4">
    <source>
        <dbReference type="SMART" id="SM00915"/>
    </source>
</evidence>
<dbReference type="Ensembl" id="ENSOCUT00000027445.3">
    <property type="protein sequence ID" value="ENSOCUP00000025835.2"/>
    <property type="gene ID" value="ENSOCUG00000026308.3"/>
</dbReference>
<dbReference type="PaxDb" id="9986-ENSOCUP00000025835"/>
<evidence type="ECO:0000313" key="6">
    <source>
        <dbReference type="Proteomes" id="UP000001811"/>
    </source>
</evidence>